<dbReference type="SUPFAM" id="SSF56112">
    <property type="entry name" value="Protein kinase-like (PK-like)"/>
    <property type="match status" value="1"/>
</dbReference>
<keyword evidence="2 3" id="KW-0067">ATP-binding</keyword>
<dbReference type="InterPro" id="IPR017441">
    <property type="entry name" value="Protein_kinase_ATP_BS"/>
</dbReference>
<proteinExistence type="predicted"/>
<dbReference type="PANTHER" id="PTHR44167">
    <property type="entry name" value="OVARIAN-SPECIFIC SERINE/THREONINE-PROTEIN KINASE LOK-RELATED"/>
    <property type="match status" value="1"/>
</dbReference>
<sequence length="510" mass="58072">MALVYQQTLNKSTVLITQPSPSSFALTNNPRLDSAICMPSSKKPSACSNSVKSRYDIKKKNEGLERWVEDLLQTLDNVMEKTLGTAVERDSGTRVKELMKQIDDRLSKDSSDETIIAEELAQDNTIDCEQLANDGLSDDASTKVHTQSDRTISYQDVTADATLTEKCPKNSIKNFFRKRKTKKSVQPNSRQAVPVNTKTPPKQRIECPRQNSRKATILGRIEKKGKWERLLNDRFLLNKKDIIGEGHHGSVMRGIDLQTNEKVAIKCLRKQYKVTVGGFQVANKKQRKKNDELINEGRMMVRMESIPHLVPLLDLVETAKKVYYIMPLATKDLSDIIYRRRLTEQHLREIMKPVFQAIKHMHDSGYVHRDIKPENILLYEDDQAKLGDFGLTTEFGCHSGFQVVGTPAFAAPEVLGQFLRTDASAWLNYKRADVWSLGATMYTSFVGRYPFDDKRTAGDDLKREVQFPEKFNNYSEDAKDLIAKLMIPDPTKRITIDDALNHPFFTNHGQ</sequence>
<dbReference type="AlphaFoldDB" id="A0A9N9EZM2"/>
<dbReference type="SMART" id="SM00220">
    <property type="entry name" value="S_TKc"/>
    <property type="match status" value="1"/>
</dbReference>
<dbReference type="Gene3D" id="1.10.510.10">
    <property type="entry name" value="Transferase(Phosphotransferase) domain 1"/>
    <property type="match status" value="1"/>
</dbReference>
<keyword evidence="1 3" id="KW-0547">Nucleotide-binding</keyword>
<feature type="compositionally biased region" description="Polar residues" evidence="4">
    <location>
        <begin position="184"/>
        <end position="200"/>
    </location>
</feature>
<dbReference type="PROSITE" id="PS50011">
    <property type="entry name" value="PROTEIN_KINASE_DOM"/>
    <property type="match status" value="1"/>
</dbReference>
<dbReference type="InterPro" id="IPR000719">
    <property type="entry name" value="Prot_kinase_dom"/>
</dbReference>
<dbReference type="GO" id="GO:0044773">
    <property type="term" value="P:mitotic DNA damage checkpoint signaling"/>
    <property type="evidence" value="ECO:0007669"/>
    <property type="project" value="TreeGrafter"/>
</dbReference>
<dbReference type="GO" id="GO:0005524">
    <property type="term" value="F:ATP binding"/>
    <property type="evidence" value="ECO:0007669"/>
    <property type="project" value="UniProtKB-UniRule"/>
</dbReference>
<accession>A0A9N9EZM2</accession>
<dbReference type="OrthoDB" id="541276at2759"/>
<dbReference type="InterPro" id="IPR011009">
    <property type="entry name" value="Kinase-like_dom_sf"/>
</dbReference>
<dbReference type="GO" id="GO:0004674">
    <property type="term" value="F:protein serine/threonine kinase activity"/>
    <property type="evidence" value="ECO:0007669"/>
    <property type="project" value="TreeGrafter"/>
</dbReference>
<evidence type="ECO:0000256" key="1">
    <source>
        <dbReference type="ARBA" id="ARBA00022741"/>
    </source>
</evidence>
<dbReference type="InterPro" id="IPR008271">
    <property type="entry name" value="Ser/Thr_kinase_AS"/>
</dbReference>
<dbReference type="PANTHER" id="PTHR44167:SF24">
    <property type="entry name" value="SERINE_THREONINE-PROTEIN KINASE CHK2"/>
    <property type="match status" value="1"/>
</dbReference>
<dbReference type="Pfam" id="PF00069">
    <property type="entry name" value="Pkinase"/>
    <property type="match status" value="1"/>
</dbReference>
<evidence type="ECO:0000256" key="3">
    <source>
        <dbReference type="PROSITE-ProRule" id="PRU10141"/>
    </source>
</evidence>
<dbReference type="PROSITE" id="PS00107">
    <property type="entry name" value="PROTEIN_KINASE_ATP"/>
    <property type="match status" value="1"/>
</dbReference>
<comment type="caution">
    <text evidence="6">The sequence shown here is derived from an EMBL/GenBank/DDBJ whole genome shotgun (WGS) entry which is preliminary data.</text>
</comment>
<dbReference type="PROSITE" id="PS00108">
    <property type="entry name" value="PROTEIN_KINASE_ST"/>
    <property type="match status" value="1"/>
</dbReference>
<dbReference type="Proteomes" id="UP000789572">
    <property type="component" value="Unassembled WGS sequence"/>
</dbReference>
<dbReference type="EMBL" id="CAJVPJ010000243">
    <property type="protein sequence ID" value="CAG8500556.1"/>
    <property type="molecule type" value="Genomic_DNA"/>
</dbReference>
<gene>
    <name evidence="6" type="ORF">POCULU_LOCUS2549</name>
</gene>
<feature type="domain" description="Protein kinase" evidence="5">
    <location>
        <begin position="237"/>
        <end position="505"/>
    </location>
</feature>
<evidence type="ECO:0000313" key="7">
    <source>
        <dbReference type="Proteomes" id="UP000789572"/>
    </source>
</evidence>
<evidence type="ECO:0000259" key="5">
    <source>
        <dbReference type="PROSITE" id="PS50011"/>
    </source>
</evidence>
<feature type="region of interest" description="Disordered" evidence="4">
    <location>
        <begin position="181"/>
        <end position="204"/>
    </location>
</feature>
<evidence type="ECO:0000256" key="4">
    <source>
        <dbReference type="SAM" id="MobiDB-lite"/>
    </source>
</evidence>
<dbReference type="GO" id="GO:0005634">
    <property type="term" value="C:nucleus"/>
    <property type="evidence" value="ECO:0007669"/>
    <property type="project" value="TreeGrafter"/>
</dbReference>
<keyword evidence="7" id="KW-1185">Reference proteome</keyword>
<protein>
    <submittedName>
        <fullName evidence="6">2040_t:CDS:1</fullName>
    </submittedName>
</protein>
<organism evidence="6 7">
    <name type="scientific">Paraglomus occultum</name>
    <dbReference type="NCBI Taxonomy" id="144539"/>
    <lineage>
        <taxon>Eukaryota</taxon>
        <taxon>Fungi</taxon>
        <taxon>Fungi incertae sedis</taxon>
        <taxon>Mucoromycota</taxon>
        <taxon>Glomeromycotina</taxon>
        <taxon>Glomeromycetes</taxon>
        <taxon>Paraglomerales</taxon>
        <taxon>Paraglomeraceae</taxon>
        <taxon>Paraglomus</taxon>
    </lineage>
</organism>
<evidence type="ECO:0000256" key="2">
    <source>
        <dbReference type="ARBA" id="ARBA00022840"/>
    </source>
</evidence>
<name>A0A9N9EZM2_9GLOM</name>
<reference evidence="6" key="1">
    <citation type="submission" date="2021-06" db="EMBL/GenBank/DDBJ databases">
        <authorList>
            <person name="Kallberg Y."/>
            <person name="Tangrot J."/>
            <person name="Rosling A."/>
        </authorList>
    </citation>
    <scope>NUCLEOTIDE SEQUENCE</scope>
    <source>
        <strain evidence="6">IA702</strain>
    </source>
</reference>
<feature type="binding site" evidence="3">
    <location>
        <position position="266"/>
    </location>
    <ligand>
        <name>ATP</name>
        <dbReference type="ChEBI" id="CHEBI:30616"/>
    </ligand>
</feature>
<evidence type="ECO:0000313" key="6">
    <source>
        <dbReference type="EMBL" id="CAG8500556.1"/>
    </source>
</evidence>